<evidence type="ECO:0000256" key="1">
    <source>
        <dbReference type="SAM" id="MobiDB-lite"/>
    </source>
</evidence>
<dbReference type="KEGG" id="amx:AM2010_27"/>
<dbReference type="PATRIC" id="fig|543877.4.peg.28"/>
<accession>A0A0G3X4K7</accession>
<gene>
    <name evidence="2" type="ORF">AM2010_27</name>
</gene>
<dbReference type="AlphaFoldDB" id="A0A0G3X4K7"/>
<dbReference type="RefSeq" id="WP_053043805.1">
    <property type="nucleotide sequence ID" value="NZ_CP011805.1"/>
</dbReference>
<proteinExistence type="predicted"/>
<dbReference type="OrthoDB" id="7432673at2"/>
<dbReference type="EMBL" id="CP011805">
    <property type="protein sequence ID" value="AKM06122.1"/>
    <property type="molecule type" value="Genomic_DNA"/>
</dbReference>
<reference evidence="2 3" key="1">
    <citation type="submission" date="2015-06" db="EMBL/GenBank/DDBJ databases">
        <authorList>
            <person name="Kim K.M."/>
        </authorList>
    </citation>
    <scope>NUCLEOTIDE SEQUENCE [LARGE SCALE GENOMIC DNA]</scope>
    <source>
        <strain evidence="2 3">KCTC 22370</strain>
    </source>
</reference>
<dbReference type="STRING" id="543877.AM2010_27"/>
<feature type="region of interest" description="Disordered" evidence="1">
    <location>
        <begin position="1"/>
        <end position="36"/>
    </location>
</feature>
<protein>
    <submittedName>
        <fullName evidence="2">Uncharacterized protein</fullName>
    </submittedName>
</protein>
<name>A0A0G3X4K7_9SPHN</name>
<sequence>MTQVRATKGKAKGRGAADKTAKKQPRRKSNLVGDCAPGETPTAYLVWGDGTDEEIAANFAERVPDWEDWSEREKRGAVELMRAYWDHPVAPTLTVERGESGVRLLPGAGKATIQVLRQAETFATNSQDLIDERVSSLATHHGNKGGAISQNLNASLAFIRGGAAQDTVQSALLTQMAATHDAAMAALAKVGKSEFVDQMTAFGNISTKLLNLYARQAETLAKLQRGAEQTVRHVYVDARTQTAFNYPPPATESRTQAHEQHEGGPCGPAMLGYDPSWNGLPATRHEREEALQPARGQIDGSARK</sequence>
<feature type="region of interest" description="Disordered" evidence="1">
    <location>
        <begin position="244"/>
        <end position="304"/>
    </location>
</feature>
<evidence type="ECO:0000313" key="3">
    <source>
        <dbReference type="Proteomes" id="UP000037643"/>
    </source>
</evidence>
<evidence type="ECO:0000313" key="2">
    <source>
        <dbReference type="EMBL" id="AKM06122.1"/>
    </source>
</evidence>
<organism evidence="2 3">
    <name type="scientific">Pelagerythrobacter marensis</name>
    <dbReference type="NCBI Taxonomy" id="543877"/>
    <lineage>
        <taxon>Bacteria</taxon>
        <taxon>Pseudomonadati</taxon>
        <taxon>Pseudomonadota</taxon>
        <taxon>Alphaproteobacteria</taxon>
        <taxon>Sphingomonadales</taxon>
        <taxon>Erythrobacteraceae</taxon>
        <taxon>Pelagerythrobacter</taxon>
    </lineage>
</organism>
<dbReference type="Proteomes" id="UP000037643">
    <property type="component" value="Chromosome"/>
</dbReference>
<keyword evidence="3" id="KW-1185">Reference proteome</keyword>